<evidence type="ECO:0000313" key="1">
    <source>
        <dbReference type="EMBL" id="CAE0807005.1"/>
    </source>
</evidence>
<dbReference type="AlphaFoldDB" id="A0A7S4FQH6"/>
<gene>
    <name evidence="1" type="ORF">EGYM00163_LOCUS18133</name>
</gene>
<organism evidence="1">
    <name type="scientific">Eutreptiella gymnastica</name>
    <dbReference type="NCBI Taxonomy" id="73025"/>
    <lineage>
        <taxon>Eukaryota</taxon>
        <taxon>Discoba</taxon>
        <taxon>Euglenozoa</taxon>
        <taxon>Euglenida</taxon>
        <taxon>Spirocuta</taxon>
        <taxon>Euglenophyceae</taxon>
        <taxon>Eutreptiales</taxon>
        <taxon>Eutreptiaceae</taxon>
        <taxon>Eutreptiella</taxon>
    </lineage>
</organism>
<proteinExistence type="predicted"/>
<protein>
    <submittedName>
        <fullName evidence="1">Uncharacterized protein</fullName>
    </submittedName>
</protein>
<dbReference type="EMBL" id="HBJA01051151">
    <property type="protein sequence ID" value="CAE0807005.1"/>
    <property type="molecule type" value="Transcribed_RNA"/>
</dbReference>
<accession>A0A7S4FQH6</accession>
<sequence length="146" mass="15738">MISPERVQALDRADQALALPPSPPPSNPLTGVGIELPKRNASCGPASTRNHTAFWGALCRRDHRGNKGIVLSFSQGSGSPARGLHGALQLLSSDRWSPTPEVGIWNEWIRCSQTGRVWCHVLGPAVLVFEYIHDQRPSVGGKGRSA</sequence>
<reference evidence="1" key="1">
    <citation type="submission" date="2021-01" db="EMBL/GenBank/DDBJ databases">
        <authorList>
            <person name="Corre E."/>
            <person name="Pelletier E."/>
            <person name="Niang G."/>
            <person name="Scheremetjew M."/>
            <person name="Finn R."/>
            <person name="Kale V."/>
            <person name="Holt S."/>
            <person name="Cochrane G."/>
            <person name="Meng A."/>
            <person name="Brown T."/>
            <person name="Cohen L."/>
        </authorList>
    </citation>
    <scope>NUCLEOTIDE SEQUENCE</scope>
    <source>
        <strain evidence="1">CCMP1594</strain>
    </source>
</reference>
<name>A0A7S4FQH6_9EUGL</name>